<evidence type="ECO:0000256" key="14">
    <source>
        <dbReference type="ARBA" id="ARBA00023264"/>
    </source>
</evidence>
<keyword evidence="13" id="KW-0594">Phospholipid biosynthesis</keyword>
<dbReference type="RefSeq" id="WP_023436928.1">
    <property type="nucleotide sequence ID" value="NZ_CASHSW010000009.1"/>
</dbReference>
<dbReference type="InterPro" id="IPR050324">
    <property type="entry name" value="CDP-alcohol_PTase-I"/>
</dbReference>
<keyword evidence="9 18" id="KW-0812">Transmembrane</keyword>
<comment type="pathway">
    <text evidence="3">Phospholipid metabolism; phosphatidylglycerol biosynthesis; phosphatidylglycerol from CDP-diacylglycerol: step 1/2.</text>
</comment>
<evidence type="ECO:0000313" key="19">
    <source>
        <dbReference type="EMBL" id="RXI58314.1"/>
    </source>
</evidence>
<comment type="subcellular location">
    <subcellularLocation>
        <location evidence="2">Membrane</location>
        <topology evidence="2">Multi-pass membrane protein</topology>
    </subcellularLocation>
</comment>
<name>A0ABY0ES58_CLOTA</name>
<proteinExistence type="inferred from homology"/>
<sequence>MNIPNMLTLFRMFLIPIFVIIFFSNAENNLFYSICVFLLAGITDILDGYMARKYNLITKWGIVLDPLADKLMLLTVLFCLSKTNIIPMWVLIIISLKELLMIIVGGILYNKNFIIPSNKFGKVSTLMFYISILLLIFSKKLGRYLLNLSVIMAIITFLNYLLIYIKKKSNIKEHGI</sequence>
<protein>
    <recommendedName>
        <fullName evidence="6 16">CDP-diacylglycerol--glycerol-3-phosphate 3-phosphatidyltransferase</fullName>
        <ecNumber evidence="5 16">2.7.8.5</ecNumber>
    </recommendedName>
</protein>
<dbReference type="InterPro" id="IPR004570">
    <property type="entry name" value="Phosphatidylglycerol_P_synth"/>
</dbReference>
<keyword evidence="11" id="KW-0443">Lipid metabolism</keyword>
<keyword evidence="14" id="KW-1208">Phospholipid metabolism</keyword>
<evidence type="ECO:0000256" key="16">
    <source>
        <dbReference type="NCBIfam" id="TIGR00560"/>
    </source>
</evidence>
<gene>
    <name evidence="19" type="primary">pgsA</name>
    <name evidence="19" type="ORF">DP131_02550</name>
</gene>
<dbReference type="Pfam" id="PF01066">
    <property type="entry name" value="CDP-OH_P_transf"/>
    <property type="match status" value="1"/>
</dbReference>
<evidence type="ECO:0000256" key="4">
    <source>
        <dbReference type="ARBA" id="ARBA00010441"/>
    </source>
</evidence>
<organism evidence="19 20">
    <name type="scientific">Clostridium tetani</name>
    <dbReference type="NCBI Taxonomy" id="1513"/>
    <lineage>
        <taxon>Bacteria</taxon>
        <taxon>Bacillati</taxon>
        <taxon>Bacillota</taxon>
        <taxon>Clostridia</taxon>
        <taxon>Eubacteriales</taxon>
        <taxon>Clostridiaceae</taxon>
        <taxon>Clostridium</taxon>
    </lineage>
</organism>
<comment type="caution">
    <text evidence="19">The sequence shown here is derived from an EMBL/GenBank/DDBJ whole genome shotgun (WGS) entry which is preliminary data.</text>
</comment>
<evidence type="ECO:0000256" key="9">
    <source>
        <dbReference type="ARBA" id="ARBA00022692"/>
    </source>
</evidence>
<evidence type="ECO:0000256" key="17">
    <source>
        <dbReference type="RuleBase" id="RU003750"/>
    </source>
</evidence>
<evidence type="ECO:0000256" key="10">
    <source>
        <dbReference type="ARBA" id="ARBA00022989"/>
    </source>
</evidence>
<evidence type="ECO:0000256" key="13">
    <source>
        <dbReference type="ARBA" id="ARBA00023209"/>
    </source>
</evidence>
<dbReference type="Gene3D" id="1.20.120.1760">
    <property type="match status" value="1"/>
</dbReference>
<dbReference type="InterPro" id="IPR043130">
    <property type="entry name" value="CDP-OH_PTrfase_TM_dom"/>
</dbReference>
<feature type="transmembrane region" description="Helical" evidence="18">
    <location>
        <begin position="120"/>
        <end position="138"/>
    </location>
</feature>
<feature type="transmembrane region" description="Helical" evidence="18">
    <location>
        <begin position="86"/>
        <end position="108"/>
    </location>
</feature>
<feature type="transmembrane region" description="Helical" evidence="18">
    <location>
        <begin position="144"/>
        <end position="165"/>
    </location>
</feature>
<comment type="similarity">
    <text evidence="4 17">Belongs to the CDP-alcohol phosphatidyltransferase class-I family.</text>
</comment>
<dbReference type="InterPro" id="IPR048254">
    <property type="entry name" value="CDP_ALCOHOL_P_TRANSF_CS"/>
</dbReference>
<dbReference type="Proteomes" id="UP000290273">
    <property type="component" value="Unassembled WGS sequence"/>
</dbReference>
<keyword evidence="7" id="KW-0444">Lipid biosynthesis</keyword>
<dbReference type="PROSITE" id="PS00379">
    <property type="entry name" value="CDP_ALCOHOL_P_TRANSF"/>
    <property type="match status" value="1"/>
</dbReference>
<evidence type="ECO:0000256" key="7">
    <source>
        <dbReference type="ARBA" id="ARBA00022516"/>
    </source>
</evidence>
<evidence type="ECO:0000256" key="15">
    <source>
        <dbReference type="ARBA" id="ARBA00048586"/>
    </source>
</evidence>
<keyword evidence="10 18" id="KW-1133">Transmembrane helix</keyword>
<evidence type="ECO:0000256" key="6">
    <source>
        <dbReference type="ARBA" id="ARBA00014944"/>
    </source>
</evidence>
<keyword evidence="12 18" id="KW-0472">Membrane</keyword>
<feature type="transmembrane region" description="Helical" evidence="18">
    <location>
        <begin position="7"/>
        <end position="24"/>
    </location>
</feature>
<evidence type="ECO:0000256" key="11">
    <source>
        <dbReference type="ARBA" id="ARBA00023098"/>
    </source>
</evidence>
<dbReference type="InterPro" id="IPR000462">
    <property type="entry name" value="CDP-OH_P_trans"/>
</dbReference>
<evidence type="ECO:0000256" key="5">
    <source>
        <dbReference type="ARBA" id="ARBA00013170"/>
    </source>
</evidence>
<dbReference type="PANTHER" id="PTHR14269">
    <property type="entry name" value="CDP-DIACYLGLYCEROL--GLYCEROL-3-PHOSPHATE 3-PHOSPHATIDYLTRANSFERASE-RELATED"/>
    <property type="match status" value="1"/>
</dbReference>
<evidence type="ECO:0000256" key="8">
    <source>
        <dbReference type="ARBA" id="ARBA00022679"/>
    </source>
</evidence>
<dbReference type="EMBL" id="QMAU01000013">
    <property type="protein sequence ID" value="RXI58314.1"/>
    <property type="molecule type" value="Genomic_DNA"/>
</dbReference>
<evidence type="ECO:0000313" key="20">
    <source>
        <dbReference type="Proteomes" id="UP000290273"/>
    </source>
</evidence>
<comment type="function">
    <text evidence="1">This protein catalyzes the committed step to the synthesis of the acidic phospholipids.</text>
</comment>
<dbReference type="PANTHER" id="PTHR14269:SF62">
    <property type="entry name" value="CDP-DIACYLGLYCEROL--GLYCEROL-3-PHOSPHATE 3-PHOSPHATIDYLTRANSFERASE 1, CHLOROPLASTIC"/>
    <property type="match status" value="1"/>
</dbReference>
<reference evidence="19 20" key="1">
    <citation type="submission" date="2018-06" db="EMBL/GenBank/DDBJ databases">
        <title>Genome conservation of Clostridium tetani.</title>
        <authorList>
            <person name="Bruggemann H."/>
            <person name="Popoff M.R."/>
        </authorList>
    </citation>
    <scope>NUCLEOTIDE SEQUENCE [LARGE SCALE GENOMIC DNA]</scope>
    <source>
        <strain evidence="19 20">63.05</strain>
    </source>
</reference>
<dbReference type="NCBIfam" id="TIGR00560">
    <property type="entry name" value="pgsA"/>
    <property type="match status" value="1"/>
</dbReference>
<keyword evidence="8 17" id="KW-0808">Transferase</keyword>
<accession>A0ABY0ES58</accession>
<dbReference type="PIRSF" id="PIRSF000847">
    <property type="entry name" value="Phos_ph_gly_syn"/>
    <property type="match status" value="1"/>
</dbReference>
<evidence type="ECO:0000256" key="2">
    <source>
        <dbReference type="ARBA" id="ARBA00004141"/>
    </source>
</evidence>
<evidence type="ECO:0000256" key="1">
    <source>
        <dbReference type="ARBA" id="ARBA00003973"/>
    </source>
</evidence>
<comment type="catalytic activity">
    <reaction evidence="15">
        <text>a CDP-1,2-diacyl-sn-glycerol + sn-glycerol 3-phosphate = a 1,2-diacyl-sn-glycero-3-phospho-(1'-sn-glycero-3'-phosphate) + CMP + H(+)</text>
        <dbReference type="Rhea" id="RHEA:12593"/>
        <dbReference type="ChEBI" id="CHEBI:15378"/>
        <dbReference type="ChEBI" id="CHEBI:57597"/>
        <dbReference type="ChEBI" id="CHEBI:58332"/>
        <dbReference type="ChEBI" id="CHEBI:60110"/>
        <dbReference type="ChEBI" id="CHEBI:60377"/>
        <dbReference type="EC" id="2.7.8.5"/>
    </reaction>
</comment>
<dbReference type="GO" id="GO:0008444">
    <property type="term" value="F:CDP-diacylglycerol-glycerol-3-phosphate 3-phosphatidyltransferase activity"/>
    <property type="evidence" value="ECO:0007669"/>
    <property type="project" value="UniProtKB-EC"/>
</dbReference>
<dbReference type="EC" id="2.7.8.5" evidence="5 16"/>
<evidence type="ECO:0000256" key="18">
    <source>
        <dbReference type="SAM" id="Phobius"/>
    </source>
</evidence>
<evidence type="ECO:0000256" key="12">
    <source>
        <dbReference type="ARBA" id="ARBA00023136"/>
    </source>
</evidence>
<evidence type="ECO:0000256" key="3">
    <source>
        <dbReference type="ARBA" id="ARBA00005042"/>
    </source>
</evidence>